<reference evidence="1 2" key="1">
    <citation type="journal article" date="2019" name="Nat. Ecol. Evol.">
        <title>Megaphylogeny resolves global patterns of mushroom evolution.</title>
        <authorList>
            <person name="Varga T."/>
            <person name="Krizsan K."/>
            <person name="Foldi C."/>
            <person name="Dima B."/>
            <person name="Sanchez-Garcia M."/>
            <person name="Sanchez-Ramirez S."/>
            <person name="Szollosi G.J."/>
            <person name="Szarkandi J.G."/>
            <person name="Papp V."/>
            <person name="Albert L."/>
            <person name="Andreopoulos W."/>
            <person name="Angelini C."/>
            <person name="Antonin V."/>
            <person name="Barry K.W."/>
            <person name="Bougher N.L."/>
            <person name="Buchanan P."/>
            <person name="Buyck B."/>
            <person name="Bense V."/>
            <person name="Catcheside P."/>
            <person name="Chovatia M."/>
            <person name="Cooper J."/>
            <person name="Damon W."/>
            <person name="Desjardin D."/>
            <person name="Finy P."/>
            <person name="Geml J."/>
            <person name="Haridas S."/>
            <person name="Hughes K."/>
            <person name="Justo A."/>
            <person name="Karasinski D."/>
            <person name="Kautmanova I."/>
            <person name="Kiss B."/>
            <person name="Kocsube S."/>
            <person name="Kotiranta H."/>
            <person name="LaButti K.M."/>
            <person name="Lechner B.E."/>
            <person name="Liimatainen K."/>
            <person name="Lipzen A."/>
            <person name="Lukacs Z."/>
            <person name="Mihaltcheva S."/>
            <person name="Morgado L.N."/>
            <person name="Niskanen T."/>
            <person name="Noordeloos M.E."/>
            <person name="Ohm R.A."/>
            <person name="Ortiz-Santana B."/>
            <person name="Ovrebo C."/>
            <person name="Racz N."/>
            <person name="Riley R."/>
            <person name="Savchenko A."/>
            <person name="Shiryaev A."/>
            <person name="Soop K."/>
            <person name="Spirin V."/>
            <person name="Szebenyi C."/>
            <person name="Tomsovsky M."/>
            <person name="Tulloss R.E."/>
            <person name="Uehling J."/>
            <person name="Grigoriev I.V."/>
            <person name="Vagvolgyi C."/>
            <person name="Papp T."/>
            <person name="Martin F.M."/>
            <person name="Miettinen O."/>
            <person name="Hibbett D.S."/>
            <person name="Nagy L.G."/>
        </authorList>
    </citation>
    <scope>NUCLEOTIDE SEQUENCE [LARGE SCALE GENOMIC DNA]</scope>
    <source>
        <strain evidence="1 2">HHB13444</strain>
    </source>
</reference>
<proteinExistence type="predicted"/>
<evidence type="ECO:0000313" key="1">
    <source>
        <dbReference type="EMBL" id="TFK79454.1"/>
    </source>
</evidence>
<dbReference type="Proteomes" id="UP000308197">
    <property type="component" value="Unassembled WGS sequence"/>
</dbReference>
<feature type="non-terminal residue" evidence="1">
    <location>
        <position position="359"/>
    </location>
</feature>
<dbReference type="InParanoid" id="A0A5C3NQ30"/>
<evidence type="ECO:0000313" key="2">
    <source>
        <dbReference type="Proteomes" id="UP000308197"/>
    </source>
</evidence>
<dbReference type="AlphaFoldDB" id="A0A5C3NQ30"/>
<keyword evidence="2" id="KW-1185">Reference proteome</keyword>
<gene>
    <name evidence="1" type="ORF">K466DRAFT_460510</name>
</gene>
<dbReference type="EMBL" id="ML212028">
    <property type="protein sequence ID" value="TFK79454.1"/>
    <property type="molecule type" value="Genomic_DNA"/>
</dbReference>
<name>A0A5C3NQ30_9APHY</name>
<organism evidence="1 2">
    <name type="scientific">Polyporus arcularius HHB13444</name>
    <dbReference type="NCBI Taxonomy" id="1314778"/>
    <lineage>
        <taxon>Eukaryota</taxon>
        <taxon>Fungi</taxon>
        <taxon>Dikarya</taxon>
        <taxon>Basidiomycota</taxon>
        <taxon>Agaricomycotina</taxon>
        <taxon>Agaricomycetes</taxon>
        <taxon>Polyporales</taxon>
        <taxon>Polyporaceae</taxon>
        <taxon>Polyporus</taxon>
    </lineage>
</organism>
<feature type="non-terminal residue" evidence="1">
    <location>
        <position position="1"/>
    </location>
</feature>
<accession>A0A5C3NQ30</accession>
<sequence>DWDGWPDGTFERFFTHEEYVATKKLAVHWTCRTSGGTHGSRDAETWEGGRRSIRYCKGVLVCRGEGCGRTVRSQVLDDRIESQLGNTCECGGRLEHVPCSATHTITIFKHGLAEQNPRSGPLQLLVGVPTLHGPGPKAPDISSVLLNKDRISHELQKVRAEAKSAKGGDSLNFEEFAAFDADNPGLVVHSVVGKVTVISIQQPLMLSELVKETAVTDEPVNGVVSHAAHGFWRQRNCLLMISSAYSRTLRCWLPGILSYTNGATAEHFQHHFYALFKSIAQERARRGWDTSSDEHFGTVVDFSEAERNGFIAAFIQFRQSEGSTRTADDLKAAAEGLLKGCKQHFRSGITRLTWIGGVI</sequence>
<protein>
    <submittedName>
        <fullName evidence="1">Uncharacterized protein</fullName>
    </submittedName>
</protein>